<proteinExistence type="predicted"/>
<dbReference type="InterPro" id="IPR050240">
    <property type="entry name" value="DNA_pol_type-B"/>
</dbReference>
<evidence type="ECO:0000259" key="2">
    <source>
        <dbReference type="Pfam" id="PF03104"/>
    </source>
</evidence>
<dbReference type="GO" id="GO:0008296">
    <property type="term" value="F:3'-5'-DNA exonuclease activity"/>
    <property type="evidence" value="ECO:0007669"/>
    <property type="project" value="TreeGrafter"/>
</dbReference>
<organism evidence="3 4">
    <name type="scientific">Perkinsus olseni</name>
    <name type="common">Perkinsus atlanticus</name>
    <dbReference type="NCBI Taxonomy" id="32597"/>
    <lineage>
        <taxon>Eukaryota</taxon>
        <taxon>Sar</taxon>
        <taxon>Alveolata</taxon>
        <taxon>Perkinsozoa</taxon>
        <taxon>Perkinsea</taxon>
        <taxon>Perkinsida</taxon>
        <taxon>Perkinsidae</taxon>
        <taxon>Perkinsus</taxon>
    </lineage>
</organism>
<sequence length="131" mass="14356">KFISTSRGVLERGIPVLQGDALWSCTTFETNIPYPLRFMIDNDIGGGSWVELPAGAYTPRTDSERVSTCQIEVDVPDYRQIIGHMAEGDWMALAPLRSLSFDIECVSEHGKGFPTPDVAPVIQIAAVMQEG</sequence>
<dbReference type="PANTHER" id="PTHR10322:SF23">
    <property type="entry name" value="DNA POLYMERASE DELTA CATALYTIC SUBUNIT"/>
    <property type="match status" value="1"/>
</dbReference>
<evidence type="ECO:0000313" key="4">
    <source>
        <dbReference type="Proteomes" id="UP000553632"/>
    </source>
</evidence>
<keyword evidence="3" id="KW-0808">Transferase</keyword>
<comment type="caution">
    <text evidence="3">The sequence shown here is derived from an EMBL/GenBank/DDBJ whole genome shotgun (WGS) entry which is preliminary data.</text>
</comment>
<keyword evidence="4" id="KW-1185">Reference proteome</keyword>
<dbReference type="GO" id="GO:0043625">
    <property type="term" value="C:delta DNA polymerase complex"/>
    <property type="evidence" value="ECO:0007669"/>
    <property type="project" value="TreeGrafter"/>
</dbReference>
<dbReference type="GO" id="GO:0003887">
    <property type="term" value="F:DNA-directed DNA polymerase activity"/>
    <property type="evidence" value="ECO:0007669"/>
    <property type="project" value="UniProtKB-KW"/>
</dbReference>
<dbReference type="InterPro" id="IPR006133">
    <property type="entry name" value="DNA-dir_DNA_pol_B_exonuc"/>
</dbReference>
<dbReference type="EMBL" id="JABANO010006725">
    <property type="protein sequence ID" value="KAF4751298.1"/>
    <property type="molecule type" value="Genomic_DNA"/>
</dbReference>
<name>A0A7J6U1G9_PEROL</name>
<dbReference type="SUPFAM" id="SSF53098">
    <property type="entry name" value="Ribonuclease H-like"/>
    <property type="match status" value="1"/>
</dbReference>
<protein>
    <recommendedName>
        <fullName evidence="1">DNA polymerase delta catalytic subunit</fullName>
    </recommendedName>
</protein>
<dbReference type="Gene3D" id="2.40.50.730">
    <property type="match status" value="1"/>
</dbReference>
<gene>
    <name evidence="3" type="primary">POL3_3</name>
    <name evidence="3" type="ORF">FOZ63_023326</name>
</gene>
<dbReference type="GO" id="GO:0045004">
    <property type="term" value="P:DNA replication proofreading"/>
    <property type="evidence" value="ECO:0007669"/>
    <property type="project" value="TreeGrafter"/>
</dbReference>
<accession>A0A7J6U1G9</accession>
<dbReference type="AlphaFoldDB" id="A0A7J6U1G9"/>
<reference evidence="3 4" key="1">
    <citation type="submission" date="2020-04" db="EMBL/GenBank/DDBJ databases">
        <title>Perkinsus olseni comparative genomics.</title>
        <authorList>
            <person name="Bogema D.R."/>
        </authorList>
    </citation>
    <scope>NUCLEOTIDE SEQUENCE [LARGE SCALE GENOMIC DNA]</scope>
    <source>
        <strain evidence="3 4">ATCC PRA-207</strain>
    </source>
</reference>
<dbReference type="GO" id="GO:0006287">
    <property type="term" value="P:base-excision repair, gap-filling"/>
    <property type="evidence" value="ECO:0007669"/>
    <property type="project" value="TreeGrafter"/>
</dbReference>
<dbReference type="PANTHER" id="PTHR10322">
    <property type="entry name" value="DNA POLYMERASE CATALYTIC SUBUNIT"/>
    <property type="match status" value="1"/>
</dbReference>
<dbReference type="Pfam" id="PF03104">
    <property type="entry name" value="DNA_pol_B_exo1"/>
    <property type="match status" value="1"/>
</dbReference>
<feature type="non-terminal residue" evidence="3">
    <location>
        <position position="131"/>
    </location>
</feature>
<feature type="non-terminal residue" evidence="3">
    <location>
        <position position="1"/>
    </location>
</feature>
<keyword evidence="3" id="KW-0548">Nucleotidyltransferase</keyword>
<dbReference type="GO" id="GO:0006297">
    <property type="term" value="P:nucleotide-excision repair, DNA gap filling"/>
    <property type="evidence" value="ECO:0007669"/>
    <property type="project" value="TreeGrafter"/>
</dbReference>
<dbReference type="Proteomes" id="UP000553632">
    <property type="component" value="Unassembled WGS sequence"/>
</dbReference>
<keyword evidence="3" id="KW-0239">DNA-directed DNA polymerase</keyword>
<evidence type="ECO:0000256" key="1">
    <source>
        <dbReference type="ARBA" id="ARBA00024411"/>
    </source>
</evidence>
<evidence type="ECO:0000313" key="3">
    <source>
        <dbReference type="EMBL" id="KAF4751298.1"/>
    </source>
</evidence>
<feature type="domain" description="DNA-directed DNA polymerase family B exonuclease" evidence="2">
    <location>
        <begin position="25"/>
        <end position="129"/>
    </location>
</feature>
<dbReference type="InterPro" id="IPR012337">
    <property type="entry name" value="RNaseH-like_sf"/>
</dbReference>